<dbReference type="InterPro" id="IPR011004">
    <property type="entry name" value="Trimer_LpxA-like_sf"/>
</dbReference>
<evidence type="ECO:0000256" key="2">
    <source>
        <dbReference type="ARBA" id="ARBA00022679"/>
    </source>
</evidence>
<dbReference type="SUPFAM" id="SSF51161">
    <property type="entry name" value="Trimeric LpxA-like enzymes"/>
    <property type="match status" value="1"/>
</dbReference>
<dbReference type="GO" id="GO:0016746">
    <property type="term" value="F:acyltransferase activity"/>
    <property type="evidence" value="ECO:0007669"/>
    <property type="project" value="UniProtKB-KW"/>
</dbReference>
<dbReference type="Proteomes" id="UP000886289">
    <property type="component" value="Unassembled WGS sequence"/>
</dbReference>
<dbReference type="Pfam" id="PF00132">
    <property type="entry name" value="Hexapep"/>
    <property type="match status" value="3"/>
</dbReference>
<sequence>MKEIYIDSTSIVKTKNIGKGTKIWQFVIILEGAKIGENCNICSHCFIENDVIIGNNVTIKNGVQIWDGIEIEDDVFIGPNVTFTNDLYPRSKNLSFVPIKTKIKKGASIGANSTIIGGITIGKYALIGAGSVVTKNVPDFGLIYGVPAILKGFVCKCGEKLINTEELNNKKVLTCNKCNKKYKVEKNLIKEEEK</sequence>
<dbReference type="EMBL" id="DRBS01000356">
    <property type="protein sequence ID" value="HDD45100.1"/>
    <property type="molecule type" value="Genomic_DNA"/>
</dbReference>
<comment type="caution">
    <text evidence="5">The sequence shown here is derived from an EMBL/GenBank/DDBJ whole genome shotgun (WGS) entry which is preliminary data.</text>
</comment>
<keyword evidence="4" id="KW-0012">Acyltransferase</keyword>
<evidence type="ECO:0000313" key="5">
    <source>
        <dbReference type="EMBL" id="HDD45100.1"/>
    </source>
</evidence>
<comment type="similarity">
    <text evidence="1">Belongs to the transferase hexapeptide repeat family.</text>
</comment>
<dbReference type="Gene3D" id="2.160.10.10">
    <property type="entry name" value="Hexapeptide repeat proteins"/>
    <property type="match status" value="1"/>
</dbReference>
<keyword evidence="2" id="KW-0808">Transferase</keyword>
<organism evidence="5">
    <name type="scientific">Desulfofervidus auxilii</name>
    <dbReference type="NCBI Taxonomy" id="1621989"/>
    <lineage>
        <taxon>Bacteria</taxon>
        <taxon>Pseudomonadati</taxon>
        <taxon>Thermodesulfobacteriota</taxon>
        <taxon>Candidatus Desulfofervidia</taxon>
        <taxon>Candidatus Desulfofervidales</taxon>
        <taxon>Candidatus Desulfofervidaceae</taxon>
        <taxon>Candidatus Desulfofervidus</taxon>
    </lineage>
</organism>
<dbReference type="InterPro" id="IPR018357">
    <property type="entry name" value="Hexapep_transf_CS"/>
</dbReference>
<accession>A0A7C0U3S5</accession>
<gene>
    <name evidence="5" type="ORF">ENG63_09630</name>
</gene>
<dbReference type="InterPro" id="IPR001451">
    <property type="entry name" value="Hexapep"/>
</dbReference>
<dbReference type="AlphaFoldDB" id="A0A7C0U3S5"/>
<name>A0A7C0U3S5_DESA2</name>
<protein>
    <submittedName>
        <fullName evidence="5">N-acetyltransferase</fullName>
    </submittedName>
</protein>
<dbReference type="PANTHER" id="PTHR43300">
    <property type="entry name" value="ACETYLTRANSFERASE"/>
    <property type="match status" value="1"/>
</dbReference>
<reference evidence="5" key="1">
    <citation type="journal article" date="2020" name="mSystems">
        <title>Genome- and Community-Level Interaction Insights into Carbon Utilization and Element Cycling Functions of Hydrothermarchaeota in Hydrothermal Sediment.</title>
        <authorList>
            <person name="Zhou Z."/>
            <person name="Liu Y."/>
            <person name="Xu W."/>
            <person name="Pan J."/>
            <person name="Luo Z.H."/>
            <person name="Li M."/>
        </authorList>
    </citation>
    <scope>NUCLEOTIDE SEQUENCE [LARGE SCALE GENOMIC DNA]</scope>
    <source>
        <strain evidence="5">HyVt-233</strain>
    </source>
</reference>
<dbReference type="CDD" id="cd03358">
    <property type="entry name" value="LbH_WxcM_N_like"/>
    <property type="match status" value="1"/>
</dbReference>
<dbReference type="InterPro" id="IPR050179">
    <property type="entry name" value="Trans_hexapeptide_repeat"/>
</dbReference>
<evidence type="ECO:0000256" key="4">
    <source>
        <dbReference type="ARBA" id="ARBA00023315"/>
    </source>
</evidence>
<proteinExistence type="inferred from homology"/>
<evidence type="ECO:0000256" key="1">
    <source>
        <dbReference type="ARBA" id="ARBA00007274"/>
    </source>
</evidence>
<keyword evidence="3" id="KW-0677">Repeat</keyword>
<evidence type="ECO:0000256" key="3">
    <source>
        <dbReference type="ARBA" id="ARBA00022737"/>
    </source>
</evidence>
<dbReference type="PROSITE" id="PS00101">
    <property type="entry name" value="HEXAPEP_TRANSFERASES"/>
    <property type="match status" value="1"/>
</dbReference>
<dbReference type="PANTHER" id="PTHR43300:SF4">
    <property type="entry name" value="ACYL-[ACYL-CARRIER-PROTEIN]--UDP-N-ACETYLGLUCOSAMINE O-ACYLTRANSFERASE"/>
    <property type="match status" value="1"/>
</dbReference>